<accession>A0ABT8LA11</accession>
<dbReference type="SUPFAM" id="SSF52317">
    <property type="entry name" value="Class I glutamine amidotransferase-like"/>
    <property type="match status" value="1"/>
</dbReference>
<name>A0ABT8LA11_9BACT</name>
<dbReference type="PANTHER" id="PTHR43235:SF1">
    <property type="entry name" value="GLUTAMINE AMIDOTRANSFERASE PB2B2.05-RELATED"/>
    <property type="match status" value="1"/>
</dbReference>
<dbReference type="InterPro" id="IPR029062">
    <property type="entry name" value="Class_I_gatase-like"/>
</dbReference>
<dbReference type="Gene3D" id="3.40.50.880">
    <property type="match status" value="1"/>
</dbReference>
<keyword evidence="2" id="KW-1185">Reference proteome</keyword>
<organism evidence="1 2">
    <name type="scientific">Agaribacillus aureus</name>
    <dbReference type="NCBI Taxonomy" id="3051825"/>
    <lineage>
        <taxon>Bacteria</taxon>
        <taxon>Pseudomonadati</taxon>
        <taxon>Bacteroidota</taxon>
        <taxon>Cytophagia</taxon>
        <taxon>Cytophagales</taxon>
        <taxon>Splendidivirgaceae</taxon>
        <taxon>Agaribacillus</taxon>
    </lineage>
</organism>
<dbReference type="InterPro" id="IPR044668">
    <property type="entry name" value="PuuD-like"/>
</dbReference>
<keyword evidence="1" id="KW-0255">Endonuclease</keyword>
<comment type="caution">
    <text evidence="1">The sequence shown here is derived from an EMBL/GenBank/DDBJ whole genome shotgun (WGS) entry which is preliminary data.</text>
</comment>
<evidence type="ECO:0000313" key="1">
    <source>
        <dbReference type="EMBL" id="MDN5213108.1"/>
    </source>
</evidence>
<dbReference type="PROSITE" id="PS51273">
    <property type="entry name" value="GATASE_TYPE_1"/>
    <property type="match status" value="1"/>
</dbReference>
<dbReference type="Pfam" id="PF07722">
    <property type="entry name" value="Peptidase_C26"/>
    <property type="match status" value="1"/>
</dbReference>
<dbReference type="GO" id="GO:0016787">
    <property type="term" value="F:hydrolase activity"/>
    <property type="evidence" value="ECO:0007669"/>
    <property type="project" value="UniProtKB-KW"/>
</dbReference>
<keyword evidence="1" id="KW-0378">Hydrolase</keyword>
<protein>
    <submittedName>
        <fullName evidence="1">Gamma-glutamyl-gamma-aminobutyrate hydrolase family protein</fullName>
    </submittedName>
</protein>
<reference evidence="1" key="1">
    <citation type="submission" date="2023-06" db="EMBL/GenBank/DDBJ databases">
        <title>Genomic of Agaribacillus aureum.</title>
        <authorList>
            <person name="Wang G."/>
        </authorList>
    </citation>
    <scope>NUCLEOTIDE SEQUENCE</scope>
    <source>
        <strain evidence="1">BMA12</strain>
    </source>
</reference>
<keyword evidence="1" id="KW-0540">Nuclease</keyword>
<dbReference type="InterPro" id="IPR011697">
    <property type="entry name" value="Peptidase_C26"/>
</dbReference>
<sequence length="248" mass="28269">MVKIGISSCFMYPDKTRTVFGPKSLSYLENDMARYLTKEGILPVLIPDVDDKLLYDILAEMDGFVMQGGTDLAPETYGEEPIGIWKGDAYRDQYEMKILDFAIKNSRPLLGICRGFQLMNVYFGGTLYQDTTTQNLNADEHRSAELYDTVKHPIRFVEGTYLDRIYHAEKELFVNSVHHQAVKDLGENLEIYAKSPDGLIEAFGYTGEPEGKVMGVQWHPEFFHTLKDTLIDADLLYQAFLQHTKSEA</sequence>
<gene>
    <name evidence="1" type="ORF">QQ020_13660</name>
</gene>
<dbReference type="EMBL" id="JAUJEB010000002">
    <property type="protein sequence ID" value="MDN5213108.1"/>
    <property type="molecule type" value="Genomic_DNA"/>
</dbReference>
<dbReference type="GO" id="GO:0004519">
    <property type="term" value="F:endonuclease activity"/>
    <property type="evidence" value="ECO:0007669"/>
    <property type="project" value="UniProtKB-KW"/>
</dbReference>
<dbReference type="CDD" id="cd01745">
    <property type="entry name" value="GATase1_2"/>
    <property type="match status" value="1"/>
</dbReference>
<dbReference type="RefSeq" id="WP_346758448.1">
    <property type="nucleotide sequence ID" value="NZ_JAUJEB010000002.1"/>
</dbReference>
<dbReference type="Proteomes" id="UP001172083">
    <property type="component" value="Unassembled WGS sequence"/>
</dbReference>
<proteinExistence type="predicted"/>
<dbReference type="PANTHER" id="PTHR43235">
    <property type="entry name" value="GLUTAMINE AMIDOTRANSFERASE PB2B2.05-RELATED"/>
    <property type="match status" value="1"/>
</dbReference>
<evidence type="ECO:0000313" key="2">
    <source>
        <dbReference type="Proteomes" id="UP001172083"/>
    </source>
</evidence>